<evidence type="ECO:0000313" key="2">
    <source>
        <dbReference type="Proteomes" id="UP000094444"/>
    </source>
</evidence>
<name>A0A2P5HS16_DIAHE</name>
<evidence type="ECO:0000313" key="1">
    <source>
        <dbReference type="EMBL" id="POS72995.1"/>
    </source>
</evidence>
<dbReference type="EMBL" id="MAVT02000882">
    <property type="protein sequence ID" value="POS72995.1"/>
    <property type="molecule type" value="Genomic_DNA"/>
</dbReference>
<keyword evidence="2" id="KW-1185">Reference proteome</keyword>
<dbReference type="Proteomes" id="UP000094444">
    <property type="component" value="Unassembled WGS sequence"/>
</dbReference>
<dbReference type="InParanoid" id="A0A2P5HS16"/>
<comment type="caution">
    <text evidence="1">The sequence shown here is derived from an EMBL/GenBank/DDBJ whole genome shotgun (WGS) entry which is preliminary data.</text>
</comment>
<accession>A0A2P5HS16</accession>
<proteinExistence type="predicted"/>
<dbReference type="AlphaFoldDB" id="A0A2P5HS16"/>
<gene>
    <name evidence="1" type="ORF">DHEL01_v208610</name>
</gene>
<sequence>MGLLVDVARELLRGVGSRLAWLHLPVSKGRGDDADFALLKELVPALKEGQNELYLGLVHVDDDEGTRRRIEAASKVLGAFGVGTECGMPWMGRTPHEQFDSIMAMPYLLPFPLLLAVLPIKSSCICDEAR</sequence>
<dbReference type="OrthoDB" id="5422863at2759"/>
<reference evidence="1" key="1">
    <citation type="submission" date="2017-09" db="EMBL/GenBank/DDBJ databases">
        <title>Polyketide synthases of a Diaporthe helianthi virulent isolate.</title>
        <authorList>
            <person name="Baroncelli R."/>
        </authorList>
    </citation>
    <scope>NUCLEOTIDE SEQUENCE [LARGE SCALE GENOMIC DNA]</scope>
    <source>
        <strain evidence="1">7/96</strain>
    </source>
</reference>
<protein>
    <submittedName>
        <fullName evidence="1">Uncharacterized protein</fullName>
    </submittedName>
</protein>
<organism evidence="1 2">
    <name type="scientific">Diaporthe helianthi</name>
    <dbReference type="NCBI Taxonomy" id="158607"/>
    <lineage>
        <taxon>Eukaryota</taxon>
        <taxon>Fungi</taxon>
        <taxon>Dikarya</taxon>
        <taxon>Ascomycota</taxon>
        <taxon>Pezizomycotina</taxon>
        <taxon>Sordariomycetes</taxon>
        <taxon>Sordariomycetidae</taxon>
        <taxon>Diaporthales</taxon>
        <taxon>Diaporthaceae</taxon>
        <taxon>Diaporthe</taxon>
    </lineage>
</organism>